<evidence type="ECO:0000256" key="2">
    <source>
        <dbReference type="PROSITE-ProRule" id="PRU00169"/>
    </source>
</evidence>
<protein>
    <submittedName>
        <fullName evidence="5">DNA-binding response regulator</fullName>
    </submittedName>
</protein>
<feature type="modified residue" description="4-aspartylphosphate" evidence="2">
    <location>
        <position position="82"/>
    </location>
</feature>
<dbReference type="GO" id="GO:0003677">
    <property type="term" value="F:DNA binding"/>
    <property type="evidence" value="ECO:0007669"/>
    <property type="project" value="UniProtKB-KW"/>
</dbReference>
<dbReference type="PANTHER" id="PTHR48111:SF69">
    <property type="entry name" value="RESPONSE REGULATOR RECEIVER"/>
    <property type="match status" value="1"/>
</dbReference>
<dbReference type="Pfam" id="PF00072">
    <property type="entry name" value="Response_reg"/>
    <property type="match status" value="1"/>
</dbReference>
<keyword evidence="1 5" id="KW-0238">DNA-binding</keyword>
<dbReference type="PROSITE" id="PS50930">
    <property type="entry name" value="HTH_LYTTR"/>
    <property type="match status" value="1"/>
</dbReference>
<dbReference type="PROSITE" id="PS50110">
    <property type="entry name" value="RESPONSE_REGULATORY"/>
    <property type="match status" value="1"/>
</dbReference>
<dbReference type="Gene3D" id="2.40.50.1020">
    <property type="entry name" value="LytTr DNA-binding domain"/>
    <property type="match status" value="1"/>
</dbReference>
<proteinExistence type="predicted"/>
<evidence type="ECO:0000313" key="5">
    <source>
        <dbReference type="EMBL" id="BCS87379.1"/>
    </source>
</evidence>
<evidence type="ECO:0000259" key="4">
    <source>
        <dbReference type="PROSITE" id="PS50930"/>
    </source>
</evidence>
<evidence type="ECO:0000313" key="6">
    <source>
        <dbReference type="Proteomes" id="UP001053296"/>
    </source>
</evidence>
<dbReference type="Proteomes" id="UP001053296">
    <property type="component" value="Chromosome"/>
</dbReference>
<dbReference type="SMART" id="SM00448">
    <property type="entry name" value="REC"/>
    <property type="match status" value="1"/>
</dbReference>
<dbReference type="InterPro" id="IPR011006">
    <property type="entry name" value="CheY-like_superfamily"/>
</dbReference>
<reference evidence="5" key="1">
    <citation type="journal article" date="2022" name="Arch. Microbiol.">
        <title>Pseudodesulfovibrio sediminis sp. nov., a mesophilic and neutrophilic sulfate-reducing bacterium isolated from sediment of a brackish lake.</title>
        <authorList>
            <person name="Takahashi A."/>
            <person name="Kojima H."/>
            <person name="Watanabe M."/>
            <person name="Fukui M."/>
        </authorList>
    </citation>
    <scope>NUCLEOTIDE SEQUENCE</scope>
    <source>
        <strain evidence="5">SF6</strain>
    </source>
</reference>
<feature type="domain" description="Response regulatory" evidence="3">
    <location>
        <begin position="31"/>
        <end position="145"/>
    </location>
</feature>
<keyword evidence="2" id="KW-0597">Phosphoprotein</keyword>
<dbReference type="InterPro" id="IPR039420">
    <property type="entry name" value="WalR-like"/>
</dbReference>
<sequence>MFEKIPTMSMQSPYRSHDRASVRGAAPESIRTIVVDDEPPALDELIYLLSRFPDIEIVATAGSGADAVDIITKAQPDLVFLDIEMPDKNGFQVLRELMVCGQLPLVVFATAFDEHAIRAFEENTVDYILKPMSLERLGKTIERVRSLLAKPEGGHGEGRLESLLAKVGLVSAGAIGIVRIPAEDEGRNVLLTPDEILYFSLQDRRVLAHTAKAAYPCGLEQSLDKIEERLSGFNFFRANRGELINLNFVRSYTPWHSGKYIITMRHREATEIELSKSRVRFFKAALGI</sequence>
<gene>
    <name evidence="5" type="primary">lytR</name>
    <name evidence="5" type="ORF">PSDVSF_06210</name>
</gene>
<accession>A0ABN6EQ54</accession>
<name>A0ABN6EQ54_9BACT</name>
<keyword evidence="6" id="KW-1185">Reference proteome</keyword>
<dbReference type="PANTHER" id="PTHR48111">
    <property type="entry name" value="REGULATOR OF RPOS"/>
    <property type="match status" value="1"/>
</dbReference>
<dbReference type="SUPFAM" id="SSF52172">
    <property type="entry name" value="CheY-like"/>
    <property type="match status" value="1"/>
</dbReference>
<dbReference type="EMBL" id="AP024485">
    <property type="protein sequence ID" value="BCS87379.1"/>
    <property type="molecule type" value="Genomic_DNA"/>
</dbReference>
<dbReference type="SMART" id="SM00850">
    <property type="entry name" value="LytTR"/>
    <property type="match status" value="1"/>
</dbReference>
<feature type="domain" description="HTH LytTR-type" evidence="4">
    <location>
        <begin position="180"/>
        <end position="288"/>
    </location>
</feature>
<organism evidence="5 6">
    <name type="scientific">Pseudodesulfovibrio sediminis</name>
    <dbReference type="NCBI Taxonomy" id="2810563"/>
    <lineage>
        <taxon>Bacteria</taxon>
        <taxon>Pseudomonadati</taxon>
        <taxon>Thermodesulfobacteriota</taxon>
        <taxon>Desulfovibrionia</taxon>
        <taxon>Desulfovibrionales</taxon>
        <taxon>Desulfovibrionaceae</taxon>
    </lineage>
</organism>
<dbReference type="InterPro" id="IPR001789">
    <property type="entry name" value="Sig_transdc_resp-reg_receiver"/>
</dbReference>
<evidence type="ECO:0000256" key="1">
    <source>
        <dbReference type="ARBA" id="ARBA00023125"/>
    </source>
</evidence>
<evidence type="ECO:0000259" key="3">
    <source>
        <dbReference type="PROSITE" id="PS50110"/>
    </source>
</evidence>
<dbReference type="InterPro" id="IPR007492">
    <property type="entry name" value="LytTR_DNA-bd_dom"/>
</dbReference>
<dbReference type="Gene3D" id="3.40.50.2300">
    <property type="match status" value="1"/>
</dbReference>
<dbReference type="Pfam" id="PF04397">
    <property type="entry name" value="LytTR"/>
    <property type="match status" value="1"/>
</dbReference>
<dbReference type="RefSeq" id="WP_229593590.1">
    <property type="nucleotide sequence ID" value="NZ_AP024485.1"/>
</dbReference>